<evidence type="ECO:0000313" key="2">
    <source>
        <dbReference type="Proteomes" id="UP001732700"/>
    </source>
</evidence>
<name>A0ACD6AIK5_AVESA</name>
<sequence>MPPWEENGSALPVRAGDRIGALSDDILHHLLSFLSVQSAVRTCVLARRWRHLWRSTTGLRIVGVQKQGHVQDLVKFLHHLLILHERSVLDTVEIEFSEFLKDGVPYVNLWIRFAVQWGVCALTVEINHSEHLYLDRLPLVSRRLTTLHLDGLGLQETFLDFSSCPTLEDLKMQLCDINVRKISSRSLKRLSIMDCQSDLNYQFVFTRDLKRSPTFSKLKTLLLNEYWCVAPDLDPLACILKNSPVLEKPTLQLFYTGGDHIEMKGSCSSMERSSAISEHLNIVEVKFHKIDKRVHKVLKFLCTFNIRFSFE</sequence>
<organism evidence="1 2">
    <name type="scientific">Avena sativa</name>
    <name type="common">Oat</name>
    <dbReference type="NCBI Taxonomy" id="4498"/>
    <lineage>
        <taxon>Eukaryota</taxon>
        <taxon>Viridiplantae</taxon>
        <taxon>Streptophyta</taxon>
        <taxon>Embryophyta</taxon>
        <taxon>Tracheophyta</taxon>
        <taxon>Spermatophyta</taxon>
        <taxon>Magnoliopsida</taxon>
        <taxon>Liliopsida</taxon>
        <taxon>Poales</taxon>
        <taxon>Poaceae</taxon>
        <taxon>BOP clade</taxon>
        <taxon>Pooideae</taxon>
        <taxon>Poodae</taxon>
        <taxon>Poeae</taxon>
        <taxon>Poeae Chloroplast Group 1 (Aveneae type)</taxon>
        <taxon>Aveninae</taxon>
        <taxon>Avena</taxon>
    </lineage>
</organism>
<accession>A0ACD6AIK5</accession>
<dbReference type="Proteomes" id="UP001732700">
    <property type="component" value="Chromosome 7D"/>
</dbReference>
<proteinExistence type="predicted"/>
<keyword evidence="2" id="KW-1185">Reference proteome</keyword>
<dbReference type="EnsemblPlants" id="AVESA.00010b.r2.7DG1363310.1">
    <property type="protein sequence ID" value="AVESA.00010b.r2.7DG1363310.1.CDS"/>
    <property type="gene ID" value="AVESA.00010b.r2.7DG1363310"/>
</dbReference>
<evidence type="ECO:0000313" key="1">
    <source>
        <dbReference type="EnsemblPlants" id="AVESA.00010b.r2.7DG1363310.1.CDS"/>
    </source>
</evidence>
<reference evidence="1" key="1">
    <citation type="submission" date="2021-05" db="EMBL/GenBank/DDBJ databases">
        <authorList>
            <person name="Scholz U."/>
            <person name="Mascher M."/>
            <person name="Fiebig A."/>
        </authorList>
    </citation>
    <scope>NUCLEOTIDE SEQUENCE [LARGE SCALE GENOMIC DNA]</scope>
</reference>
<protein>
    <submittedName>
        <fullName evidence="1">Uncharacterized protein</fullName>
    </submittedName>
</protein>
<reference evidence="1" key="2">
    <citation type="submission" date="2025-09" db="UniProtKB">
        <authorList>
            <consortium name="EnsemblPlants"/>
        </authorList>
    </citation>
    <scope>IDENTIFICATION</scope>
</reference>